<feature type="compositionally biased region" description="Basic and acidic residues" evidence="6">
    <location>
        <begin position="457"/>
        <end position="468"/>
    </location>
</feature>
<dbReference type="Proteomes" id="UP000027920">
    <property type="component" value="Unassembled WGS sequence"/>
</dbReference>
<feature type="binding site" evidence="5">
    <location>
        <position position="338"/>
    </location>
    <ligand>
        <name>Zn(2+)</name>
        <dbReference type="ChEBI" id="CHEBI:29105"/>
    </ligand>
</feature>
<dbReference type="GO" id="GO:0046872">
    <property type="term" value="F:metal ion binding"/>
    <property type="evidence" value="ECO:0007669"/>
    <property type="project" value="UniProtKB-KW"/>
</dbReference>
<gene>
    <name evidence="8" type="ORF">A1O9_09244</name>
</gene>
<keyword evidence="9" id="KW-1185">Reference proteome</keyword>
<accession>A0A072P533</accession>
<comment type="subunit">
    <text evidence="5">Heterodimer of a catalytic subunit and an accessory subunit.</text>
</comment>
<organism evidence="8 9">
    <name type="scientific">Exophiala aquamarina CBS 119918</name>
    <dbReference type="NCBI Taxonomy" id="1182545"/>
    <lineage>
        <taxon>Eukaryota</taxon>
        <taxon>Fungi</taxon>
        <taxon>Dikarya</taxon>
        <taxon>Ascomycota</taxon>
        <taxon>Pezizomycotina</taxon>
        <taxon>Eurotiomycetes</taxon>
        <taxon>Chaetothyriomycetidae</taxon>
        <taxon>Chaetothyriales</taxon>
        <taxon>Herpotrichiellaceae</taxon>
        <taxon>Exophiala</taxon>
    </lineage>
</organism>
<evidence type="ECO:0000256" key="1">
    <source>
        <dbReference type="ARBA" id="ARBA00022490"/>
    </source>
</evidence>
<dbReference type="GO" id="GO:0005737">
    <property type="term" value="C:cytoplasm"/>
    <property type="evidence" value="ECO:0007669"/>
    <property type="project" value="UniProtKB-SubCell"/>
</dbReference>
<dbReference type="RefSeq" id="XP_013257392.1">
    <property type="nucleotide sequence ID" value="XM_013401938.1"/>
</dbReference>
<dbReference type="SUPFAM" id="SSF51713">
    <property type="entry name" value="tRNA-guanine transglycosylase"/>
    <property type="match status" value="1"/>
</dbReference>
<feature type="binding site" evidence="5">
    <location>
        <position position="333"/>
    </location>
    <ligand>
        <name>Zn(2+)</name>
        <dbReference type="ChEBI" id="CHEBI:29105"/>
    </ligand>
</feature>
<feature type="domain" description="tRNA-guanine(15) transglycosylase-like" evidence="7">
    <location>
        <begin position="32"/>
        <end position="397"/>
    </location>
</feature>
<name>A0A072P533_9EURO</name>
<dbReference type="GeneID" id="25284154"/>
<dbReference type="InterPro" id="IPR002616">
    <property type="entry name" value="tRNA_ribo_trans-like"/>
</dbReference>
<proteinExistence type="inferred from homology"/>
<keyword evidence="3 5" id="KW-0479">Metal-binding</keyword>
<dbReference type="EMBL" id="AMGV01000009">
    <property type="protein sequence ID" value="KEF54802.1"/>
    <property type="molecule type" value="Genomic_DNA"/>
</dbReference>
<evidence type="ECO:0000313" key="9">
    <source>
        <dbReference type="Proteomes" id="UP000027920"/>
    </source>
</evidence>
<evidence type="ECO:0000259" key="7">
    <source>
        <dbReference type="Pfam" id="PF01702"/>
    </source>
</evidence>
<evidence type="ECO:0000256" key="3">
    <source>
        <dbReference type="ARBA" id="ARBA00022723"/>
    </source>
</evidence>
<evidence type="ECO:0000256" key="5">
    <source>
        <dbReference type="HAMAP-Rule" id="MF_03043"/>
    </source>
</evidence>
<keyword evidence="2 5" id="KW-0819">tRNA processing</keyword>
<evidence type="ECO:0000313" key="8">
    <source>
        <dbReference type="EMBL" id="KEF54802.1"/>
    </source>
</evidence>
<dbReference type="HAMAP" id="MF_03043">
    <property type="entry name" value="QTRT2"/>
    <property type="match status" value="1"/>
</dbReference>
<dbReference type="PANTHER" id="PTHR46064:SF1">
    <property type="entry name" value="QUEUINE TRNA-RIBOSYLTRANSFERASE ACCESSORY SUBUNIT 2"/>
    <property type="match status" value="1"/>
</dbReference>
<dbReference type="OrthoDB" id="27601at2759"/>
<dbReference type="InterPro" id="IPR050852">
    <property type="entry name" value="Queuine_tRNA-ribosyltrfase"/>
</dbReference>
<dbReference type="STRING" id="1182545.A0A072P533"/>
<dbReference type="GO" id="GO:0008479">
    <property type="term" value="F:tRNA-guanosine(34) queuine transglycosylase activity"/>
    <property type="evidence" value="ECO:0007669"/>
    <property type="project" value="UniProtKB-UniRule"/>
</dbReference>
<comment type="cofactor">
    <cofactor evidence="5">
        <name>Zn(2+)</name>
        <dbReference type="ChEBI" id="CHEBI:29105"/>
    </cofactor>
    <text evidence="5">Binds 1 zinc ion per subunit.</text>
</comment>
<dbReference type="InterPro" id="IPR036511">
    <property type="entry name" value="TGT-like_sf"/>
</dbReference>
<feature type="region of interest" description="Disordered" evidence="6">
    <location>
        <begin position="398"/>
        <end position="468"/>
    </location>
</feature>
<dbReference type="InterPro" id="IPR028592">
    <property type="entry name" value="QTRTD1"/>
</dbReference>
<dbReference type="NCBIfam" id="TIGR00449">
    <property type="entry name" value="tgt_general"/>
    <property type="match status" value="1"/>
</dbReference>
<dbReference type="GO" id="GO:0006400">
    <property type="term" value="P:tRNA modification"/>
    <property type="evidence" value="ECO:0007669"/>
    <property type="project" value="InterPro"/>
</dbReference>
<sequence length="468" mass="51248">MANPPMNSDPGPLLPDEMFRFVLQHVAPSESGARLGELALRQKQRINTPHYIVPSSRGAIPHLSPDNLIRNTRISAVYVPLEDFIEKSATTAPIFSTPIKDGDSRLRQYTGLPDQALSLLGPRRLPSILTPAHNTNSSIAISTSVGFRFLDVKHYDEAVQSLQADISMSLADVITHDVVSAKRMEKSADRTHAWLRDTIEASNQNPKAPLFASIPPLEPEQLSFYLSDIEEDFRPHLSGLAVYNPAIIMGLTDSLRRLPVVCLSDPATPQAVLSAIHTGVDMITVPFVTRASEHGIALCFSFPGSPETPNQPLGIDFWSPDHNTDLSALSPGCSCYACSRHHRAYLAHLLQASEMVAWTLLQIHNFAIIESFFSSIRQSIARGTFEDDIKTFGRAYDSEMPQSTGQGPRIRGYQAKSVGGGEPKRNPRAYGKLDDQVQKLAEAASGIAAPEGDAMDIEEHGLAKRVEE</sequence>
<dbReference type="HOGENOM" id="CLU_037350_1_0_1"/>
<dbReference type="AlphaFoldDB" id="A0A072P533"/>
<comment type="caution">
    <text evidence="8">The sequence shown here is derived from an EMBL/GenBank/DDBJ whole genome shotgun (WGS) entry which is preliminary data.</text>
</comment>
<feature type="binding site" evidence="5">
    <location>
        <position position="364"/>
    </location>
    <ligand>
        <name>Zn(2+)</name>
        <dbReference type="ChEBI" id="CHEBI:29105"/>
    </ligand>
</feature>
<evidence type="ECO:0000256" key="2">
    <source>
        <dbReference type="ARBA" id="ARBA00022694"/>
    </source>
</evidence>
<feature type="binding site" evidence="5">
    <location>
        <position position="335"/>
    </location>
    <ligand>
        <name>Zn(2+)</name>
        <dbReference type="ChEBI" id="CHEBI:29105"/>
    </ligand>
</feature>
<comment type="similarity">
    <text evidence="5">Belongs to the queuine tRNA-ribosyltransferase family. QTRT2 subfamily.</text>
</comment>
<dbReference type="PANTHER" id="PTHR46064">
    <property type="entry name" value="QUEUINE TRNA-RIBOSYLTRANSFERASE ACCESSORY SUBUNIT 2"/>
    <property type="match status" value="1"/>
</dbReference>
<evidence type="ECO:0000256" key="4">
    <source>
        <dbReference type="ARBA" id="ARBA00022833"/>
    </source>
</evidence>
<reference evidence="8 9" key="1">
    <citation type="submission" date="2013-03" db="EMBL/GenBank/DDBJ databases">
        <title>The Genome Sequence of Exophiala aquamarina CBS 119918.</title>
        <authorList>
            <consortium name="The Broad Institute Genomics Platform"/>
            <person name="Cuomo C."/>
            <person name="de Hoog S."/>
            <person name="Gorbushina A."/>
            <person name="Walker B."/>
            <person name="Young S.K."/>
            <person name="Zeng Q."/>
            <person name="Gargeya S."/>
            <person name="Fitzgerald M."/>
            <person name="Haas B."/>
            <person name="Abouelleil A."/>
            <person name="Allen A.W."/>
            <person name="Alvarado L."/>
            <person name="Arachchi H.M."/>
            <person name="Berlin A.M."/>
            <person name="Chapman S.B."/>
            <person name="Gainer-Dewar J."/>
            <person name="Goldberg J."/>
            <person name="Griggs A."/>
            <person name="Gujja S."/>
            <person name="Hansen M."/>
            <person name="Howarth C."/>
            <person name="Imamovic A."/>
            <person name="Ireland A."/>
            <person name="Larimer J."/>
            <person name="McCowan C."/>
            <person name="Murphy C."/>
            <person name="Pearson M."/>
            <person name="Poon T.W."/>
            <person name="Priest M."/>
            <person name="Roberts A."/>
            <person name="Saif S."/>
            <person name="Shea T."/>
            <person name="Sisk P."/>
            <person name="Sykes S."/>
            <person name="Wortman J."/>
            <person name="Nusbaum C."/>
            <person name="Birren B."/>
        </authorList>
    </citation>
    <scope>NUCLEOTIDE SEQUENCE [LARGE SCALE GENOMIC DNA]</scope>
    <source>
        <strain evidence="8 9">CBS 119918</strain>
    </source>
</reference>
<dbReference type="VEuPathDB" id="FungiDB:A1O9_09244"/>
<dbReference type="Gene3D" id="3.20.20.105">
    <property type="entry name" value="Queuine tRNA-ribosyltransferase-like"/>
    <property type="match status" value="1"/>
</dbReference>
<keyword evidence="1 5" id="KW-0963">Cytoplasm</keyword>
<evidence type="ECO:0000256" key="6">
    <source>
        <dbReference type="SAM" id="MobiDB-lite"/>
    </source>
</evidence>
<comment type="subcellular location">
    <subcellularLocation>
        <location evidence="5">Cytoplasm</location>
    </subcellularLocation>
</comment>
<keyword evidence="4 5" id="KW-0862">Zinc</keyword>
<comment type="function">
    <text evidence="5">Non-catalytic subunit of the queuine tRNA-ribosyltransferase (TGT) that catalyzes the base-exchange of a guanine (G) residue with queuine (Q) at position 34 (anticodon wobble position) in tRNAs with GU(N) anticodons (tRNA-Asp, -Asn, -His and -Tyr), resulting in the hypermodified nucleoside queuosine (7-(((4,5-cis-dihydroxy-2-cyclopenten-1-yl)amino)methyl)-7-deazaguanosine).</text>
</comment>
<dbReference type="Pfam" id="PF01702">
    <property type="entry name" value="TGT"/>
    <property type="match status" value="1"/>
</dbReference>
<protein>
    <recommendedName>
        <fullName evidence="5">Queuine tRNA-ribosyltransferase accessory subunit 2</fullName>
    </recommendedName>
    <alternativeName>
        <fullName evidence="5">Queuine tRNA-ribosyltransferase domain-containing protein 1</fullName>
    </alternativeName>
</protein>